<protein>
    <submittedName>
        <fullName evidence="1">Uncharacterized protein</fullName>
    </submittedName>
</protein>
<gene>
    <name evidence="1" type="ORF">CTEN210_06014</name>
</gene>
<reference evidence="1 2" key="1">
    <citation type="journal article" date="2021" name="Sci. Rep.">
        <title>The genome of the diatom Chaetoceros tenuissimus carries an ancient integrated fragment of an extant virus.</title>
        <authorList>
            <person name="Hongo Y."/>
            <person name="Kimura K."/>
            <person name="Takaki Y."/>
            <person name="Yoshida Y."/>
            <person name="Baba S."/>
            <person name="Kobayashi G."/>
            <person name="Nagasaki K."/>
            <person name="Hano T."/>
            <person name="Tomaru Y."/>
        </authorList>
    </citation>
    <scope>NUCLEOTIDE SEQUENCE [LARGE SCALE GENOMIC DNA]</scope>
    <source>
        <strain evidence="1 2">NIES-3715</strain>
    </source>
</reference>
<dbReference type="EMBL" id="BLLK01000038">
    <property type="protein sequence ID" value="GFH49538.1"/>
    <property type="molecule type" value="Genomic_DNA"/>
</dbReference>
<dbReference type="AlphaFoldDB" id="A0AAD3CP34"/>
<dbReference type="Proteomes" id="UP001054902">
    <property type="component" value="Unassembled WGS sequence"/>
</dbReference>
<proteinExistence type="predicted"/>
<keyword evidence="2" id="KW-1185">Reference proteome</keyword>
<evidence type="ECO:0000313" key="2">
    <source>
        <dbReference type="Proteomes" id="UP001054902"/>
    </source>
</evidence>
<accession>A0AAD3CP34</accession>
<sequence>MISPSSASSGETGHEDLLLKISFSVKDGKSTSEAKELLNSYIASFPFSAVLPVQPLTYIPRKDGNGVDVSFLRKKTKEKGAIDGGMHFITEVMDDTVSLVVMRESEGQTVCKAFTEGLVIKSFVSGLYDEGGRTGLGYEALMESISIEKCVHKWM</sequence>
<comment type="caution">
    <text evidence="1">The sequence shown here is derived from an EMBL/GenBank/DDBJ whole genome shotgun (WGS) entry which is preliminary data.</text>
</comment>
<name>A0AAD3CP34_9STRA</name>
<organism evidence="1 2">
    <name type="scientific">Chaetoceros tenuissimus</name>
    <dbReference type="NCBI Taxonomy" id="426638"/>
    <lineage>
        <taxon>Eukaryota</taxon>
        <taxon>Sar</taxon>
        <taxon>Stramenopiles</taxon>
        <taxon>Ochrophyta</taxon>
        <taxon>Bacillariophyta</taxon>
        <taxon>Coscinodiscophyceae</taxon>
        <taxon>Chaetocerotophycidae</taxon>
        <taxon>Chaetocerotales</taxon>
        <taxon>Chaetocerotaceae</taxon>
        <taxon>Chaetoceros</taxon>
    </lineage>
</organism>
<evidence type="ECO:0000313" key="1">
    <source>
        <dbReference type="EMBL" id="GFH49538.1"/>
    </source>
</evidence>